<dbReference type="Proteomes" id="UP001602119">
    <property type="component" value="Unassembled WGS sequence"/>
</dbReference>
<comment type="caution">
    <text evidence="2">The sequence shown here is derived from an EMBL/GenBank/DDBJ whole genome shotgun (WGS) entry which is preliminary data.</text>
</comment>
<proteinExistence type="predicted"/>
<evidence type="ECO:0000256" key="1">
    <source>
        <dbReference type="SAM" id="MobiDB-lite"/>
    </source>
</evidence>
<organism evidence="2 3">
    <name type="scientific">Microtetraspora fusca</name>
    <dbReference type="NCBI Taxonomy" id="1997"/>
    <lineage>
        <taxon>Bacteria</taxon>
        <taxon>Bacillati</taxon>
        <taxon>Actinomycetota</taxon>
        <taxon>Actinomycetes</taxon>
        <taxon>Streptosporangiales</taxon>
        <taxon>Streptosporangiaceae</taxon>
        <taxon>Microtetraspora</taxon>
    </lineage>
</organism>
<dbReference type="EMBL" id="JBIAXI010000024">
    <property type="protein sequence ID" value="MFF4777519.1"/>
    <property type="molecule type" value="Genomic_DNA"/>
</dbReference>
<sequence length="90" mass="10305">MVRLPDDSLVRTTPEIRERLRQAREWTLEHELLAQIKEEVSITASDHRRRRPVEVPRPAHLKRGQTGETGMAHAVSVLKAAHAARRRSQG</sequence>
<dbReference type="RefSeq" id="WP_387345972.1">
    <property type="nucleotide sequence ID" value="NZ_JBIAXI010000024.1"/>
</dbReference>
<keyword evidence="3" id="KW-1185">Reference proteome</keyword>
<accession>A0ABW6VID1</accession>
<reference evidence="2 3" key="1">
    <citation type="submission" date="2024-10" db="EMBL/GenBank/DDBJ databases">
        <title>The Natural Products Discovery Center: Release of the First 8490 Sequenced Strains for Exploring Actinobacteria Biosynthetic Diversity.</title>
        <authorList>
            <person name="Kalkreuter E."/>
            <person name="Kautsar S.A."/>
            <person name="Yang D."/>
            <person name="Bader C.D."/>
            <person name="Teijaro C.N."/>
            <person name="Fluegel L."/>
            <person name="Davis C.M."/>
            <person name="Simpson J.R."/>
            <person name="Lauterbach L."/>
            <person name="Steele A.D."/>
            <person name="Gui C."/>
            <person name="Meng S."/>
            <person name="Li G."/>
            <person name="Viehrig K."/>
            <person name="Ye F."/>
            <person name="Su P."/>
            <person name="Kiefer A.F."/>
            <person name="Nichols A."/>
            <person name="Cepeda A.J."/>
            <person name="Yan W."/>
            <person name="Fan B."/>
            <person name="Jiang Y."/>
            <person name="Adhikari A."/>
            <person name="Zheng C.-J."/>
            <person name="Schuster L."/>
            <person name="Cowan T.M."/>
            <person name="Smanski M.J."/>
            <person name="Chevrette M.G."/>
            <person name="De Carvalho L.P.S."/>
            <person name="Shen B."/>
        </authorList>
    </citation>
    <scope>NUCLEOTIDE SEQUENCE [LARGE SCALE GENOMIC DNA]</scope>
    <source>
        <strain evidence="2 3">NPDC001281</strain>
    </source>
</reference>
<gene>
    <name evidence="2" type="ORF">ACFY05_32150</name>
</gene>
<evidence type="ECO:0000313" key="3">
    <source>
        <dbReference type="Proteomes" id="UP001602119"/>
    </source>
</evidence>
<evidence type="ECO:0000313" key="2">
    <source>
        <dbReference type="EMBL" id="MFF4777519.1"/>
    </source>
</evidence>
<name>A0ABW6VID1_MICFU</name>
<protein>
    <submittedName>
        <fullName evidence="2">Uncharacterized protein</fullName>
    </submittedName>
</protein>
<feature type="region of interest" description="Disordered" evidence="1">
    <location>
        <begin position="43"/>
        <end position="70"/>
    </location>
</feature>